<dbReference type="PROSITE" id="PS00018">
    <property type="entry name" value="EF_HAND_1"/>
    <property type="match status" value="1"/>
</dbReference>
<proteinExistence type="predicted"/>
<dbReference type="GeneID" id="63809488"/>
<dbReference type="EMBL" id="MSFN02000003">
    <property type="protein sequence ID" value="PTU22190.1"/>
    <property type="molecule type" value="Genomic_DNA"/>
</dbReference>
<name>A0A2T5M0Y1_9EURO</name>
<gene>
    <name evidence="2" type="ORF">P175DRAFT_0215535</name>
</gene>
<organism evidence="2 3">
    <name type="scientific">Aspergillus ochraceoroseus IBT 24754</name>
    <dbReference type="NCBI Taxonomy" id="1392256"/>
    <lineage>
        <taxon>Eukaryota</taxon>
        <taxon>Fungi</taxon>
        <taxon>Dikarya</taxon>
        <taxon>Ascomycota</taxon>
        <taxon>Pezizomycotina</taxon>
        <taxon>Eurotiomycetes</taxon>
        <taxon>Eurotiomycetidae</taxon>
        <taxon>Eurotiales</taxon>
        <taxon>Aspergillaceae</taxon>
        <taxon>Aspergillus</taxon>
        <taxon>Aspergillus subgen. Nidulantes</taxon>
    </lineage>
</organism>
<dbReference type="Proteomes" id="UP000244073">
    <property type="component" value="Unassembled WGS sequence"/>
</dbReference>
<dbReference type="RefSeq" id="XP_040753582.1">
    <property type="nucleotide sequence ID" value="XM_040892606.1"/>
</dbReference>
<evidence type="ECO:0000313" key="2">
    <source>
        <dbReference type="EMBL" id="PTU22190.1"/>
    </source>
</evidence>
<evidence type="ECO:0000313" key="3">
    <source>
        <dbReference type="Proteomes" id="UP000244073"/>
    </source>
</evidence>
<sequence>MSTGVTATEADLTNHPSAFRTPAETRATPMTISPWDANGTGRVTAREWGKKKKLLTTLAHVHQSGPCRFRAIINMYCLAHNQAFFLDLFSPCLVNLDSIPGYPKKT</sequence>
<comment type="caution">
    <text evidence="2">The sequence shown here is derived from an EMBL/GenBank/DDBJ whole genome shotgun (WGS) entry which is preliminary data.</text>
</comment>
<reference evidence="2 3" key="1">
    <citation type="journal article" date="2018" name="Proc. Natl. Acad. Sci. U.S.A.">
        <title>Linking secondary metabolites to gene clusters through genome sequencing of six diverse Aspergillus species.</title>
        <authorList>
            <person name="Kaerboelling I."/>
            <person name="Vesth T.C."/>
            <person name="Frisvad J.C."/>
            <person name="Nybo J.L."/>
            <person name="Theobald S."/>
            <person name="Kuo A."/>
            <person name="Bowyer P."/>
            <person name="Matsuda Y."/>
            <person name="Mondo S."/>
            <person name="Lyhne E.K."/>
            <person name="Kogle M.E."/>
            <person name="Clum A."/>
            <person name="Lipzen A."/>
            <person name="Salamov A."/>
            <person name="Ngan C.Y."/>
            <person name="Daum C."/>
            <person name="Chiniquy J."/>
            <person name="Barry K."/>
            <person name="LaButti K."/>
            <person name="Haridas S."/>
            <person name="Simmons B.A."/>
            <person name="Magnuson J.K."/>
            <person name="Mortensen U.H."/>
            <person name="Larsen T.O."/>
            <person name="Grigoriev I.V."/>
            <person name="Baker S.E."/>
            <person name="Andersen M.R."/>
        </authorList>
    </citation>
    <scope>NUCLEOTIDE SEQUENCE [LARGE SCALE GENOMIC DNA]</scope>
    <source>
        <strain evidence="2 3">IBT 24754</strain>
    </source>
</reference>
<dbReference type="AlphaFoldDB" id="A0A2T5M0Y1"/>
<protein>
    <submittedName>
        <fullName evidence="2">Uncharacterized protein</fullName>
    </submittedName>
</protein>
<dbReference type="InterPro" id="IPR018247">
    <property type="entry name" value="EF_Hand_1_Ca_BS"/>
</dbReference>
<accession>A0A2T5M0Y1</accession>
<evidence type="ECO:0000256" key="1">
    <source>
        <dbReference type="SAM" id="MobiDB-lite"/>
    </source>
</evidence>
<feature type="region of interest" description="Disordered" evidence="1">
    <location>
        <begin position="1"/>
        <end position="24"/>
    </location>
</feature>
<dbReference type="VEuPathDB" id="FungiDB:P175DRAFT_0215535"/>